<organism evidence="2 3">
    <name type="scientific">Cryomyces minteri</name>
    <dbReference type="NCBI Taxonomy" id="331657"/>
    <lineage>
        <taxon>Eukaryota</taxon>
        <taxon>Fungi</taxon>
        <taxon>Dikarya</taxon>
        <taxon>Ascomycota</taxon>
        <taxon>Pezizomycotina</taxon>
        <taxon>Dothideomycetes</taxon>
        <taxon>Dothideomycetes incertae sedis</taxon>
        <taxon>Cryomyces</taxon>
    </lineage>
</organism>
<evidence type="ECO:0000256" key="1">
    <source>
        <dbReference type="SAM" id="MobiDB-lite"/>
    </source>
</evidence>
<feature type="region of interest" description="Disordered" evidence="1">
    <location>
        <begin position="240"/>
        <end position="274"/>
    </location>
</feature>
<protein>
    <submittedName>
        <fullName evidence="2">Uncharacterized protein</fullName>
    </submittedName>
</protein>
<sequence>MAQHLPTVIGTDGIKKAYDNFFTVMTFKVKVNTVEVKPFDSDWAFARTTSAGTTTSHETGKQSSEGNQEFYSWPPSLHLFNNVTPSQSTPPEIDEDPFAHFISPVVEEDDPFDNLAYSAGIVIVESEQLSKVAVWRARIAEKWAKYVARNREDLHWQYHDNQDRLYRTILVEPEPLSPGCPSPSIVVTDFDEEPPRGRAPEILPRKEKTRPRRGRTSRTLSGHRHSWREPSVDLFTVLEEKESPEQSRVELGRHQFADGDGRKPKEEIVGRARL</sequence>
<dbReference type="EMBL" id="NAJN01000128">
    <property type="protein sequence ID" value="TKA78752.1"/>
    <property type="molecule type" value="Genomic_DNA"/>
</dbReference>
<dbReference type="InterPro" id="IPR032710">
    <property type="entry name" value="NTF2-like_dom_sf"/>
</dbReference>
<name>A0A4U0XN22_9PEZI</name>
<dbReference type="SUPFAM" id="SSF54427">
    <property type="entry name" value="NTF2-like"/>
    <property type="match status" value="1"/>
</dbReference>
<reference evidence="2 3" key="1">
    <citation type="submission" date="2017-03" db="EMBL/GenBank/DDBJ databases">
        <title>Genomes of endolithic fungi from Antarctica.</title>
        <authorList>
            <person name="Coleine C."/>
            <person name="Masonjones S."/>
            <person name="Stajich J.E."/>
        </authorList>
    </citation>
    <scope>NUCLEOTIDE SEQUENCE [LARGE SCALE GENOMIC DNA]</scope>
    <source>
        <strain evidence="2 3">CCFEE 5187</strain>
    </source>
</reference>
<accession>A0A4U0XN22</accession>
<dbReference type="AlphaFoldDB" id="A0A4U0XN22"/>
<gene>
    <name evidence="2" type="ORF">B0A49_04703</name>
</gene>
<feature type="compositionally biased region" description="Basic and acidic residues" evidence="1">
    <location>
        <begin position="193"/>
        <end position="206"/>
    </location>
</feature>
<keyword evidence="3" id="KW-1185">Reference proteome</keyword>
<evidence type="ECO:0000313" key="3">
    <source>
        <dbReference type="Proteomes" id="UP000308768"/>
    </source>
</evidence>
<evidence type="ECO:0000313" key="2">
    <source>
        <dbReference type="EMBL" id="TKA78752.1"/>
    </source>
</evidence>
<proteinExistence type="predicted"/>
<comment type="caution">
    <text evidence="2">The sequence shown here is derived from an EMBL/GenBank/DDBJ whole genome shotgun (WGS) entry which is preliminary data.</text>
</comment>
<dbReference type="Proteomes" id="UP000308768">
    <property type="component" value="Unassembled WGS sequence"/>
</dbReference>
<feature type="region of interest" description="Disordered" evidence="1">
    <location>
        <begin position="187"/>
        <end position="225"/>
    </location>
</feature>
<dbReference type="OrthoDB" id="3439027at2759"/>
<dbReference type="Gene3D" id="3.10.450.50">
    <property type="match status" value="1"/>
</dbReference>
<feature type="compositionally biased region" description="Basic residues" evidence="1">
    <location>
        <begin position="207"/>
        <end position="225"/>
    </location>
</feature>